<dbReference type="KEGG" id="dtu:Dtur_0322"/>
<protein>
    <recommendedName>
        <fullName evidence="1">ARG and Rhodanese-Phosphatase-superfamily-associated domain-containing protein</fullName>
    </recommendedName>
</protein>
<dbReference type="Pfam" id="PF20208">
    <property type="entry name" value="ARPP-1"/>
    <property type="match status" value="1"/>
</dbReference>
<dbReference type="HOGENOM" id="CLU_072734_0_0_0"/>
<keyword evidence="3" id="KW-1185">Reference proteome</keyword>
<name>B8DZ16_DICTD</name>
<dbReference type="Proteomes" id="UP000007719">
    <property type="component" value="Chromosome"/>
</dbReference>
<dbReference type="RefSeq" id="WP_012582727.1">
    <property type="nucleotide sequence ID" value="NC_011661.1"/>
</dbReference>
<dbReference type="InterPro" id="IPR046699">
    <property type="entry name" value="ARPP-1"/>
</dbReference>
<sequence>MKIDKIFSSLEIMDPQTFDNITIFPLKLEIDNMPYFINLDSALKTGKFLIKEVNAFGEVPVLKVINTLSEQVLILDGEELKGGKQNRVVNTSILVKKNSELTIPVSCTEAHRWDYTSEGFKDSDVIIPMEIRKEKNETVLQNLISKGEFRSDQVSIWNMIDLYKRAYNVDSATSAMRDIYEKEKDNLENKIRNFTYTEGQNGILVYINGGFEGMDIIPLVSAYKNLHEKLIRSCIFRYPYKKYYEVKEVNKRIFEEISKIEPLKFKWVGLGWDLLKENK</sequence>
<feature type="domain" description="ARG and Rhodanese-Phosphatase-superfamily-associated" evidence="1">
    <location>
        <begin position="10"/>
        <end position="274"/>
    </location>
</feature>
<accession>B8DZ16</accession>
<dbReference type="EnsemblBacteria" id="ACK41642">
    <property type="protein sequence ID" value="ACK41642"/>
    <property type="gene ID" value="Dtur_0322"/>
</dbReference>
<dbReference type="STRING" id="515635.Dtur_0322"/>
<proteinExistence type="predicted"/>
<dbReference type="AlphaFoldDB" id="B8DZ16"/>
<evidence type="ECO:0000313" key="2">
    <source>
        <dbReference type="EMBL" id="ACK41642.1"/>
    </source>
</evidence>
<dbReference type="EMBL" id="CP001251">
    <property type="protein sequence ID" value="ACK41642.1"/>
    <property type="molecule type" value="Genomic_DNA"/>
</dbReference>
<evidence type="ECO:0000259" key="1">
    <source>
        <dbReference type="Pfam" id="PF20208"/>
    </source>
</evidence>
<evidence type="ECO:0000313" key="3">
    <source>
        <dbReference type="Proteomes" id="UP000007719"/>
    </source>
</evidence>
<gene>
    <name evidence="2" type="ordered locus">Dtur_0322</name>
</gene>
<dbReference type="InParanoid" id="B8DZ16"/>
<reference evidence="3" key="1">
    <citation type="journal article" date="2016" name="Front. Microbiol.">
        <title>The complete genome sequence of hyperthermophile Dictyoglomus turgidum DSM 6724 reveals a specialized carbohydrate fermentor.</title>
        <authorList>
            <person name="Brumm P.J."/>
            <person name="Gowda K."/>
            <person name="Robb F.T."/>
            <person name="Mead D.A."/>
        </authorList>
    </citation>
    <scope>NUCLEOTIDE SEQUENCE [LARGE SCALE GENOMIC DNA]</scope>
    <source>
        <strain evidence="3">DSM 6724 / Z-1310</strain>
    </source>
</reference>
<dbReference type="OrthoDB" id="9796904at2"/>
<dbReference type="eggNOG" id="ENOG502ZBGR">
    <property type="taxonomic scope" value="Bacteria"/>
</dbReference>
<organism evidence="2 3">
    <name type="scientific">Dictyoglomus turgidum (strain DSM 6724 / Z-1310)</name>
    <dbReference type="NCBI Taxonomy" id="515635"/>
    <lineage>
        <taxon>Bacteria</taxon>
        <taxon>Pseudomonadati</taxon>
        <taxon>Dictyoglomota</taxon>
        <taxon>Dictyoglomia</taxon>
        <taxon>Dictyoglomales</taxon>
        <taxon>Dictyoglomaceae</taxon>
        <taxon>Dictyoglomus</taxon>
    </lineage>
</organism>